<feature type="compositionally biased region" description="Polar residues" evidence="1">
    <location>
        <begin position="137"/>
        <end position="147"/>
    </location>
</feature>
<dbReference type="OrthoDB" id="6817893at2759"/>
<feature type="compositionally biased region" description="Basic and acidic residues" evidence="1">
    <location>
        <begin position="120"/>
        <end position="136"/>
    </location>
</feature>
<dbReference type="PANTHER" id="PTHR14663">
    <property type="entry name" value="METHYLTRANSFERASE NSUN7-RELATED"/>
    <property type="match status" value="1"/>
</dbReference>
<feature type="region of interest" description="Disordered" evidence="1">
    <location>
        <begin position="1"/>
        <end position="20"/>
    </location>
</feature>
<dbReference type="Proteomes" id="UP000728185">
    <property type="component" value="Unassembled WGS sequence"/>
</dbReference>
<dbReference type="AlphaFoldDB" id="A0A8E0VJF4"/>
<feature type="region of interest" description="Disordered" evidence="1">
    <location>
        <begin position="100"/>
        <end position="201"/>
    </location>
</feature>
<dbReference type="EMBL" id="LUCM01006166">
    <property type="protein sequence ID" value="KAA0191713.1"/>
    <property type="molecule type" value="Genomic_DNA"/>
</dbReference>
<keyword evidence="2" id="KW-0808">Transferase</keyword>
<organism evidence="2 3">
    <name type="scientific">Fasciolopsis buskii</name>
    <dbReference type="NCBI Taxonomy" id="27845"/>
    <lineage>
        <taxon>Eukaryota</taxon>
        <taxon>Metazoa</taxon>
        <taxon>Spiralia</taxon>
        <taxon>Lophotrochozoa</taxon>
        <taxon>Platyhelminthes</taxon>
        <taxon>Trematoda</taxon>
        <taxon>Digenea</taxon>
        <taxon>Plagiorchiida</taxon>
        <taxon>Echinostomata</taxon>
        <taxon>Echinostomatoidea</taxon>
        <taxon>Fasciolidae</taxon>
        <taxon>Fasciolopsis</taxon>
    </lineage>
</organism>
<keyword evidence="2" id="KW-0489">Methyltransferase</keyword>
<sequence length="726" mass="81343">MKEETHGMASSTGGHTNLPRYSMSARRASLTLNLLGQRRSLSGSMARAYKLAQYFRIIPCQYTEQVFCFAGCLLKWFKLESMRLEAYAATVVKTHHGDKHGVQAAAGTSEVSPRKTSVVEVEKKENNPREDGEFQDKNANAESSEPQNVDEVAASGAEGSETGEKEGEPANPEAENVEGSQDVPRSHSSEGTNGLSPERPIYGAVAKSPVLKISYQNSREKRDTLRLAFSAMKYYAIIDKLLDEVTFYMEYGDLKEEEYLVLVLVYDYAMRNFQRRTAPPQERSLPDKEKYLEYLPNNRLVMHPAGTELFKTAESAVQAMCMRLAAAVARVRVRNQVGSLRLLLPEEWRKAETAADSMPTYGWYNQLLGKQDIVTGWLKDHGFRRIVAGRLPQAGEYGSDKHCSDVFVFNKSDVTTLLDSEIVLQRNLVLQDKSSCLGVHCTLANIAGGEEVLFVNCINVFSAVHMEGLIGNKFPLIQPVPQIRCVRQLKEDEDPRLVVKMGSKVIKATTEEFLSMEYHGEKNKSIRHIYIEANDTRSGVINPVGFLEVEADDLYILRDMWTPSGNAQKESRKVDMINKTSLMLRHALKFSGIRTVTLLCRTVDPEETEVLVSRIVEMTNRTLLKEAEALSATSRGSSTGTAFNLQVPVFPGLQEEYEALEAGKPSIITESKTITVQPSQESNGFVIFILNKEVSNSYLRFLIFTILTVKLGPVLLRKIRYLELED</sequence>
<comment type="caution">
    <text evidence="2">The sequence shown here is derived from an EMBL/GenBank/DDBJ whole genome shotgun (WGS) entry which is preliminary data.</text>
</comment>
<gene>
    <name evidence="2" type="ORF">FBUS_00247</name>
</gene>
<dbReference type="GO" id="GO:0008168">
    <property type="term" value="F:methyltransferase activity"/>
    <property type="evidence" value="ECO:0007669"/>
    <property type="project" value="UniProtKB-KW"/>
</dbReference>
<evidence type="ECO:0000313" key="3">
    <source>
        <dbReference type="Proteomes" id="UP000728185"/>
    </source>
</evidence>
<proteinExistence type="predicted"/>
<protein>
    <submittedName>
        <fullName evidence="2">Methyltransferase NSUN7</fullName>
    </submittedName>
</protein>
<dbReference type="InterPro" id="IPR042620">
    <property type="entry name" value="NSUN7"/>
</dbReference>
<name>A0A8E0VJF4_9TREM</name>
<evidence type="ECO:0000256" key="1">
    <source>
        <dbReference type="SAM" id="MobiDB-lite"/>
    </source>
</evidence>
<reference evidence="2" key="1">
    <citation type="submission" date="2019-05" db="EMBL/GenBank/DDBJ databases">
        <title>Annotation for the trematode Fasciolopsis buski.</title>
        <authorList>
            <person name="Choi Y.-J."/>
        </authorList>
    </citation>
    <scope>NUCLEOTIDE SEQUENCE</scope>
    <source>
        <strain evidence="2">HT</strain>
        <tissue evidence="2">Whole worm</tissue>
    </source>
</reference>
<dbReference type="GO" id="GO:0032259">
    <property type="term" value="P:methylation"/>
    <property type="evidence" value="ECO:0007669"/>
    <property type="project" value="UniProtKB-KW"/>
</dbReference>
<dbReference type="PANTHER" id="PTHR14663:SF2">
    <property type="entry name" value="METHYLTRANSFERASE NSUN7-RELATED"/>
    <property type="match status" value="1"/>
</dbReference>
<keyword evidence="3" id="KW-1185">Reference proteome</keyword>
<evidence type="ECO:0000313" key="2">
    <source>
        <dbReference type="EMBL" id="KAA0191713.1"/>
    </source>
</evidence>
<accession>A0A8E0VJF4</accession>